<dbReference type="GO" id="GO:0051603">
    <property type="term" value="P:proteolysis involved in protein catabolic process"/>
    <property type="evidence" value="ECO:0007669"/>
    <property type="project" value="TreeGrafter"/>
</dbReference>
<dbReference type="Proteomes" id="UP000243217">
    <property type="component" value="Unassembled WGS sequence"/>
</dbReference>
<dbReference type="AlphaFoldDB" id="A0A1W0A9L8"/>
<evidence type="ECO:0000259" key="7">
    <source>
        <dbReference type="PROSITE" id="PS50188"/>
    </source>
</evidence>
<dbReference type="PANTHER" id="PTHR13363:SF5">
    <property type="entry name" value="E3 UBIQUITIN-PROTEIN LIGASE RNF123"/>
    <property type="match status" value="1"/>
</dbReference>
<evidence type="ECO:0000259" key="6">
    <source>
        <dbReference type="PROSITE" id="PS50103"/>
    </source>
</evidence>
<gene>
    <name evidence="8" type="ORF">THRCLA_01051</name>
</gene>
<dbReference type="GO" id="GO:0004842">
    <property type="term" value="F:ubiquitin-protein transferase activity"/>
    <property type="evidence" value="ECO:0007669"/>
    <property type="project" value="InterPro"/>
</dbReference>
<sequence>MRIQVIVELVPERATICLSFAHEAITIDEMKQKLYAEKNIENDVFRFMHGMKCLEDGFVPHSPQIIRAVLSNGLLGGKGGFGAMLRSQGKGAGQRQTTDFGACRDLLGRRLRHVNQEIAIKKWQEEEQLREQRKRDNIDERELPEEETPSGIPGWYLNTPSWAEGFGKKKSRSKRKRHTVLCNNWLQARARATPPEDAPIWWGCPRGQNCNFAHGESELRGEELTAYKAQKKDDALREKDQALASYLHPVAPTVIENEITDAFAAGLQRRKALQQQHAEKKLDLTSKMVYTPGETRWNNQASAAGSWLVPLHGNVHVTQTTNSENAAVVGHGTFGTATVFGCSLHQGQWYYEVEVVTTGVMQLGWADSTFQADDEEGDGVGDHAASWAYDGNRQLKWNNGISATYGKTWSAGDIVGCFLDADARVVQFSLNGELLGIAFDEIMPPTEKSDSSYGGFFPAFSLEENEQMRINIGDQPFVFFPKQKEFEKYTPVLQALIKADEAKPIVVTTSTTTESSHTPKSPSKRNENIAATTVPSTKSEPIQPATIPEPSINLMDIPSLDDLKALDANTLKNELAARGLKCGGTVDQRALRLWSIRALNPSEYPTKLLAPKK</sequence>
<dbReference type="Gene3D" id="2.60.120.920">
    <property type="match status" value="1"/>
</dbReference>
<dbReference type="GO" id="GO:0005737">
    <property type="term" value="C:cytoplasm"/>
    <property type="evidence" value="ECO:0007669"/>
    <property type="project" value="TreeGrafter"/>
</dbReference>
<dbReference type="InterPro" id="IPR003877">
    <property type="entry name" value="SPRY_dom"/>
</dbReference>
<dbReference type="InterPro" id="IPR001870">
    <property type="entry name" value="B30.2/SPRY"/>
</dbReference>
<dbReference type="Pfam" id="PF13297">
    <property type="entry name" value="SDE2_2C"/>
    <property type="match status" value="1"/>
</dbReference>
<dbReference type="InterPro" id="IPR045129">
    <property type="entry name" value="RNF123/RKP/RSPRY1"/>
</dbReference>
<dbReference type="InterPro" id="IPR000571">
    <property type="entry name" value="Znf_CCCH"/>
</dbReference>
<dbReference type="GO" id="GO:0008270">
    <property type="term" value="F:zinc ion binding"/>
    <property type="evidence" value="ECO:0007669"/>
    <property type="project" value="UniProtKB-KW"/>
</dbReference>
<comment type="caution">
    <text evidence="8">The sequence shown here is derived from an EMBL/GenBank/DDBJ whole genome shotgun (WGS) entry which is preliminary data.</text>
</comment>
<dbReference type="Gene3D" id="4.10.1000.10">
    <property type="entry name" value="Zinc finger, CCCH-type"/>
    <property type="match status" value="1"/>
</dbReference>
<dbReference type="InterPro" id="IPR025086">
    <property type="entry name" value="SDE2/SF3A3_SAP"/>
</dbReference>
<keyword evidence="2 4" id="KW-0863">Zinc-finger</keyword>
<dbReference type="SUPFAM" id="SSF49899">
    <property type="entry name" value="Concanavalin A-like lectins/glucanases"/>
    <property type="match status" value="1"/>
</dbReference>
<evidence type="ECO:0000256" key="1">
    <source>
        <dbReference type="ARBA" id="ARBA00022723"/>
    </source>
</evidence>
<reference evidence="8 9" key="1">
    <citation type="journal article" date="2014" name="Genome Biol. Evol.">
        <title>The secreted proteins of Achlya hypogyna and Thraustotheca clavata identify the ancestral oomycete secretome and reveal gene acquisitions by horizontal gene transfer.</title>
        <authorList>
            <person name="Misner I."/>
            <person name="Blouin N."/>
            <person name="Leonard G."/>
            <person name="Richards T.A."/>
            <person name="Lane C.E."/>
        </authorList>
    </citation>
    <scope>NUCLEOTIDE SEQUENCE [LARGE SCALE GENOMIC DNA]</scope>
    <source>
        <strain evidence="8 9">ATCC 34112</strain>
    </source>
</reference>
<organism evidence="8 9">
    <name type="scientific">Thraustotheca clavata</name>
    <dbReference type="NCBI Taxonomy" id="74557"/>
    <lineage>
        <taxon>Eukaryota</taxon>
        <taxon>Sar</taxon>
        <taxon>Stramenopiles</taxon>
        <taxon>Oomycota</taxon>
        <taxon>Saprolegniomycetes</taxon>
        <taxon>Saprolegniales</taxon>
        <taxon>Achlyaceae</taxon>
        <taxon>Thraustotheca</taxon>
    </lineage>
</organism>
<feature type="zinc finger region" description="C3H1-type" evidence="4">
    <location>
        <begin position="176"/>
        <end position="217"/>
    </location>
</feature>
<dbReference type="OrthoDB" id="258495at2759"/>
<evidence type="ECO:0000256" key="3">
    <source>
        <dbReference type="ARBA" id="ARBA00022833"/>
    </source>
</evidence>
<feature type="compositionally biased region" description="Low complexity" evidence="5">
    <location>
        <begin position="509"/>
        <end position="521"/>
    </location>
</feature>
<accession>A0A1W0A9L8</accession>
<dbReference type="Pfam" id="PF22782">
    <property type="entry name" value="SDE2"/>
    <property type="match status" value="1"/>
</dbReference>
<feature type="compositionally biased region" description="Polar residues" evidence="5">
    <location>
        <begin position="529"/>
        <end position="540"/>
    </location>
</feature>
<dbReference type="PANTHER" id="PTHR13363">
    <property type="entry name" value="RING FINGER AND SRY DOMAIN-CONTAINING"/>
    <property type="match status" value="1"/>
</dbReference>
<keyword evidence="1 4" id="KW-0479">Metal-binding</keyword>
<keyword evidence="3 4" id="KW-0862">Zinc</keyword>
<feature type="domain" description="B30.2/SPRY" evidence="7">
    <location>
        <begin position="268"/>
        <end position="477"/>
    </location>
</feature>
<evidence type="ECO:0008006" key="10">
    <source>
        <dbReference type="Google" id="ProtNLM"/>
    </source>
</evidence>
<dbReference type="InterPro" id="IPR043136">
    <property type="entry name" value="B30.2/SPRY_sf"/>
</dbReference>
<dbReference type="EMBL" id="JNBS01000291">
    <property type="protein sequence ID" value="OQS06935.1"/>
    <property type="molecule type" value="Genomic_DNA"/>
</dbReference>
<feature type="domain" description="C3H1-type" evidence="6">
    <location>
        <begin position="176"/>
        <end position="217"/>
    </location>
</feature>
<evidence type="ECO:0000313" key="9">
    <source>
        <dbReference type="Proteomes" id="UP000243217"/>
    </source>
</evidence>
<dbReference type="SMART" id="SM00449">
    <property type="entry name" value="SPRY"/>
    <property type="match status" value="1"/>
</dbReference>
<dbReference type="PROSITE" id="PS50188">
    <property type="entry name" value="B302_SPRY"/>
    <property type="match status" value="1"/>
</dbReference>
<name>A0A1W0A9L8_9STRA</name>
<protein>
    <recommendedName>
        <fullName evidence="10">Sde2 N-terminal ubiquitin domain-containing protein</fullName>
    </recommendedName>
</protein>
<feature type="region of interest" description="Disordered" evidence="5">
    <location>
        <begin position="509"/>
        <end position="543"/>
    </location>
</feature>
<dbReference type="STRING" id="74557.A0A1W0A9L8"/>
<evidence type="ECO:0000256" key="2">
    <source>
        <dbReference type="ARBA" id="ARBA00022771"/>
    </source>
</evidence>
<feature type="region of interest" description="Disordered" evidence="5">
    <location>
        <begin position="129"/>
        <end position="154"/>
    </location>
</feature>
<dbReference type="InterPro" id="IPR013320">
    <property type="entry name" value="ConA-like_dom_sf"/>
</dbReference>
<proteinExistence type="predicted"/>
<evidence type="ECO:0000313" key="8">
    <source>
        <dbReference type="EMBL" id="OQS06935.1"/>
    </source>
</evidence>
<dbReference type="InterPro" id="IPR053822">
    <property type="entry name" value="SDE2-like_dom"/>
</dbReference>
<evidence type="ECO:0000256" key="4">
    <source>
        <dbReference type="PROSITE-ProRule" id="PRU00723"/>
    </source>
</evidence>
<dbReference type="Pfam" id="PF00622">
    <property type="entry name" value="SPRY"/>
    <property type="match status" value="1"/>
</dbReference>
<evidence type="ECO:0000256" key="5">
    <source>
        <dbReference type="SAM" id="MobiDB-lite"/>
    </source>
</evidence>
<dbReference type="PROSITE" id="PS50103">
    <property type="entry name" value="ZF_C3H1"/>
    <property type="match status" value="1"/>
</dbReference>
<feature type="compositionally biased region" description="Basic and acidic residues" evidence="5">
    <location>
        <begin position="129"/>
        <end position="141"/>
    </location>
</feature>
<keyword evidence="9" id="KW-1185">Reference proteome</keyword>